<evidence type="ECO:0000313" key="4">
    <source>
        <dbReference type="Proteomes" id="UP000832097"/>
    </source>
</evidence>
<evidence type="ECO:0000259" key="2">
    <source>
        <dbReference type="Pfam" id="PF07859"/>
    </source>
</evidence>
<dbReference type="EMBL" id="CP094528">
    <property type="protein sequence ID" value="UOE43420.1"/>
    <property type="molecule type" value="Genomic_DNA"/>
</dbReference>
<dbReference type="InterPro" id="IPR029058">
    <property type="entry name" value="AB_hydrolase_fold"/>
</dbReference>
<dbReference type="PANTHER" id="PTHR48081:SF8">
    <property type="entry name" value="ALPHA_BETA HYDROLASE FOLD-3 DOMAIN-CONTAINING PROTEIN-RELATED"/>
    <property type="match status" value="1"/>
</dbReference>
<protein>
    <submittedName>
        <fullName evidence="3">Alpha/beta hydrolase</fullName>
    </submittedName>
</protein>
<dbReference type="SUPFAM" id="SSF53474">
    <property type="entry name" value="alpha/beta-Hydrolases"/>
    <property type="match status" value="1"/>
</dbReference>
<keyword evidence="1 3" id="KW-0378">Hydrolase</keyword>
<dbReference type="GO" id="GO:0016787">
    <property type="term" value="F:hydrolase activity"/>
    <property type="evidence" value="ECO:0007669"/>
    <property type="project" value="UniProtKB-KW"/>
</dbReference>
<dbReference type="InterPro" id="IPR050300">
    <property type="entry name" value="GDXG_lipolytic_enzyme"/>
</dbReference>
<keyword evidence="4" id="KW-1185">Reference proteome</keyword>
<sequence>MTRRFVPELEARRHLIEGYDDHPSIPQSVVDRWKAPFGPAEEWDLSITDVELPGPHGPVPVRVYTPTGPVPEGGRSCLVWAHGGAFVWGDLDMAEAHEVARGVAGRADAVVISVDYRLCPVPPEFNGTIDGRVDELGQPVRFPVPQDDCSAVLDDVRADAARFGVDPARIAIGGASAGASLAASATLRAARAGRAPWQTLLVYPLLHPELPAPNDELAEALAAVPTALQIPQWMHEAIQRTTLGDVNRPREEDFTPGISDSLGLFPPTYVENCEFDALRSSGQLFSEQLRAAGVDVVESMRAGVPHGHLDLVGFRPAAETLDALAGRLRETPAQAGVSRDLQEARS</sequence>
<dbReference type="Proteomes" id="UP000832097">
    <property type="component" value="Chromosome"/>
</dbReference>
<gene>
    <name evidence="3" type="ORF">MTO99_14700</name>
</gene>
<organism evidence="3 4">
    <name type="scientific">Agromyces larvae</name>
    <dbReference type="NCBI Taxonomy" id="2929802"/>
    <lineage>
        <taxon>Bacteria</taxon>
        <taxon>Bacillati</taxon>
        <taxon>Actinomycetota</taxon>
        <taxon>Actinomycetes</taxon>
        <taxon>Micrococcales</taxon>
        <taxon>Microbacteriaceae</taxon>
        <taxon>Agromyces</taxon>
    </lineage>
</organism>
<evidence type="ECO:0000256" key="1">
    <source>
        <dbReference type="ARBA" id="ARBA00022801"/>
    </source>
</evidence>
<dbReference type="Gene3D" id="3.40.50.1820">
    <property type="entry name" value="alpha/beta hydrolase"/>
    <property type="match status" value="1"/>
</dbReference>
<dbReference type="Pfam" id="PF07859">
    <property type="entry name" value="Abhydrolase_3"/>
    <property type="match status" value="2"/>
</dbReference>
<name>A0ABY4C3S4_9MICO</name>
<evidence type="ECO:0000313" key="3">
    <source>
        <dbReference type="EMBL" id="UOE43420.1"/>
    </source>
</evidence>
<dbReference type="InterPro" id="IPR013094">
    <property type="entry name" value="AB_hydrolase_3"/>
</dbReference>
<feature type="domain" description="Alpha/beta hydrolase fold-3" evidence="2">
    <location>
        <begin position="78"/>
        <end position="120"/>
    </location>
</feature>
<dbReference type="RefSeq" id="WP_243554379.1">
    <property type="nucleotide sequence ID" value="NZ_CP094528.1"/>
</dbReference>
<proteinExistence type="predicted"/>
<accession>A0ABY4C3S4</accession>
<reference evidence="3 4" key="1">
    <citation type="submission" date="2022-03" db="EMBL/GenBank/DDBJ databases">
        <title>Mucilaginibacter sp. isolated from the gut of Protaetia brevitarsis seulensis larvae.</title>
        <authorList>
            <person name="Won M."/>
            <person name="Kim S.-J."/>
            <person name="Kwon S.-W."/>
        </authorList>
    </citation>
    <scope>NUCLEOTIDE SEQUENCE [LARGE SCALE GENOMIC DNA]</scope>
    <source>
        <strain evidence="3 4">CFWR-12</strain>
    </source>
</reference>
<dbReference type="PANTHER" id="PTHR48081">
    <property type="entry name" value="AB HYDROLASE SUPERFAMILY PROTEIN C4A8.06C"/>
    <property type="match status" value="1"/>
</dbReference>
<feature type="domain" description="Alpha/beta hydrolase fold-3" evidence="2">
    <location>
        <begin position="141"/>
        <end position="308"/>
    </location>
</feature>